<dbReference type="GO" id="GO:0005524">
    <property type="term" value="F:ATP binding"/>
    <property type="evidence" value="ECO:0007669"/>
    <property type="project" value="UniProtKB-UniRule"/>
</dbReference>
<feature type="binding site" evidence="17">
    <location>
        <position position="727"/>
    </location>
    <ligand>
        <name>Mg(2+)</name>
        <dbReference type="ChEBI" id="CHEBI:18420"/>
    </ligand>
</feature>
<keyword evidence="13 18" id="KW-0472">Membrane</keyword>
<feature type="binding site" evidence="16">
    <location>
        <position position="701"/>
    </location>
    <ligand>
        <name>ATP</name>
        <dbReference type="ChEBI" id="CHEBI:30616"/>
    </ligand>
</feature>
<dbReference type="Gene3D" id="2.70.150.10">
    <property type="entry name" value="Calcium-transporting ATPase, cytoplasmic transduction domain A"/>
    <property type="match status" value="1"/>
</dbReference>
<feature type="domain" description="P-type ATPase N-terminal" evidence="20">
    <location>
        <begin position="13"/>
        <end position="66"/>
    </location>
</feature>
<dbReference type="SUPFAM" id="SSF56784">
    <property type="entry name" value="HAD-like"/>
    <property type="match status" value="1"/>
</dbReference>
<dbReference type="Pfam" id="PF16209">
    <property type="entry name" value="PhoLip_ATPase_N"/>
    <property type="match status" value="1"/>
</dbReference>
<dbReference type="SFLD" id="SFLDS00003">
    <property type="entry name" value="Haloacid_Dehalogenase"/>
    <property type="match status" value="1"/>
</dbReference>
<evidence type="ECO:0000259" key="19">
    <source>
        <dbReference type="Pfam" id="PF00122"/>
    </source>
</evidence>
<evidence type="ECO:0000256" key="9">
    <source>
        <dbReference type="ARBA" id="ARBA00022842"/>
    </source>
</evidence>
<dbReference type="NCBIfam" id="TIGR01494">
    <property type="entry name" value="ATPase_P-type"/>
    <property type="match status" value="2"/>
</dbReference>
<feature type="transmembrane region" description="Helical" evidence="18">
    <location>
        <begin position="788"/>
        <end position="808"/>
    </location>
</feature>
<organism evidence="22 23">
    <name type="scientific">Stentor coeruleus</name>
    <dbReference type="NCBI Taxonomy" id="5963"/>
    <lineage>
        <taxon>Eukaryota</taxon>
        <taxon>Sar</taxon>
        <taxon>Alveolata</taxon>
        <taxon>Ciliophora</taxon>
        <taxon>Postciliodesmatophora</taxon>
        <taxon>Heterotrichea</taxon>
        <taxon>Heterotrichida</taxon>
        <taxon>Stentoridae</taxon>
        <taxon>Stentor</taxon>
    </lineage>
</organism>
<evidence type="ECO:0000256" key="4">
    <source>
        <dbReference type="ARBA" id="ARBA00022448"/>
    </source>
</evidence>
<keyword evidence="23" id="KW-1185">Reference proteome</keyword>
<evidence type="ECO:0000256" key="7">
    <source>
        <dbReference type="ARBA" id="ARBA00022741"/>
    </source>
</evidence>
<evidence type="ECO:0000313" key="23">
    <source>
        <dbReference type="Proteomes" id="UP000187209"/>
    </source>
</evidence>
<comment type="caution">
    <text evidence="22">The sequence shown here is derived from an EMBL/GenBank/DDBJ whole genome shotgun (WGS) entry which is preliminary data.</text>
</comment>
<dbReference type="InterPro" id="IPR001757">
    <property type="entry name" value="P_typ_ATPase"/>
</dbReference>
<dbReference type="FunFam" id="3.40.50.1000:FF:000009">
    <property type="entry name" value="Phospholipid-transporting ATPase"/>
    <property type="match status" value="1"/>
</dbReference>
<dbReference type="GO" id="GO:0005802">
    <property type="term" value="C:trans-Golgi network"/>
    <property type="evidence" value="ECO:0007669"/>
    <property type="project" value="TreeGrafter"/>
</dbReference>
<proteinExistence type="inferred from homology"/>
<dbReference type="Pfam" id="PF16212">
    <property type="entry name" value="PhoLip_ATPase_C"/>
    <property type="match status" value="1"/>
</dbReference>
<feature type="binding site" evidence="16">
    <location>
        <position position="707"/>
    </location>
    <ligand>
        <name>ATP</name>
        <dbReference type="ChEBI" id="CHEBI:30616"/>
    </ligand>
</feature>
<keyword evidence="6 17" id="KW-0479">Metal-binding</keyword>
<evidence type="ECO:0000256" key="14">
    <source>
        <dbReference type="ARBA" id="ARBA00034036"/>
    </source>
</evidence>
<keyword evidence="8 16" id="KW-0067">ATP-binding</keyword>
<feature type="binding site" evidence="17">
    <location>
        <position position="360"/>
    </location>
    <ligand>
        <name>Mg(2+)</name>
        <dbReference type="ChEBI" id="CHEBI:18420"/>
    </ligand>
</feature>
<dbReference type="PRINTS" id="PR00119">
    <property type="entry name" value="CATATPASE"/>
</dbReference>
<feature type="binding site" evidence="16">
    <location>
        <position position="619"/>
    </location>
    <ligand>
        <name>ATP</name>
        <dbReference type="ChEBI" id="CHEBI:30616"/>
    </ligand>
</feature>
<dbReference type="OrthoDB" id="377733at2759"/>
<feature type="domain" description="P-type ATPase A" evidence="19">
    <location>
        <begin position="102"/>
        <end position="247"/>
    </location>
</feature>
<evidence type="ECO:0000256" key="2">
    <source>
        <dbReference type="ARBA" id="ARBA00004127"/>
    </source>
</evidence>
<comment type="cofactor">
    <cofactor evidence="1 17">
        <name>Mg(2+)</name>
        <dbReference type="ChEBI" id="CHEBI:18420"/>
    </cofactor>
</comment>
<feature type="transmembrane region" description="Helical" evidence="18">
    <location>
        <begin position="273"/>
        <end position="292"/>
    </location>
</feature>
<dbReference type="SUPFAM" id="SSF81660">
    <property type="entry name" value="Metal cation-transporting ATPase, ATP-binding domain N"/>
    <property type="match status" value="1"/>
</dbReference>
<feature type="binding site" evidence="16">
    <location>
        <position position="358"/>
    </location>
    <ligand>
        <name>ATP</name>
        <dbReference type="ChEBI" id="CHEBI:30616"/>
    </ligand>
</feature>
<keyword evidence="10 18" id="KW-1278">Translocase</keyword>
<feature type="binding site" evidence="16">
    <location>
        <position position="360"/>
    </location>
    <ligand>
        <name>ATP</name>
        <dbReference type="ChEBI" id="CHEBI:30616"/>
    </ligand>
</feature>
<feature type="binding site" evidence="16">
    <location>
        <position position="483"/>
    </location>
    <ligand>
        <name>ATP</name>
        <dbReference type="ChEBI" id="CHEBI:30616"/>
    </ligand>
</feature>
<dbReference type="Proteomes" id="UP000187209">
    <property type="component" value="Unassembled WGS sequence"/>
</dbReference>
<evidence type="ECO:0000256" key="8">
    <source>
        <dbReference type="ARBA" id="ARBA00022840"/>
    </source>
</evidence>
<feature type="transmembrane region" description="Helical" evidence="18">
    <location>
        <begin position="814"/>
        <end position="836"/>
    </location>
</feature>
<name>A0A1R2BYT0_9CILI</name>
<dbReference type="GO" id="GO:0045332">
    <property type="term" value="P:phospholipid translocation"/>
    <property type="evidence" value="ECO:0007669"/>
    <property type="project" value="TreeGrafter"/>
</dbReference>
<dbReference type="SUPFAM" id="SSF81665">
    <property type="entry name" value="Calcium ATPase, transmembrane domain M"/>
    <property type="match status" value="1"/>
</dbReference>
<dbReference type="SUPFAM" id="SSF81653">
    <property type="entry name" value="Calcium ATPase, transduction domain A"/>
    <property type="match status" value="1"/>
</dbReference>
<dbReference type="AlphaFoldDB" id="A0A1R2BYT0"/>
<feature type="transmembrane region" description="Helical" evidence="18">
    <location>
        <begin position="947"/>
        <end position="970"/>
    </location>
</feature>
<dbReference type="PROSITE" id="PS00154">
    <property type="entry name" value="ATPASE_E1_E2"/>
    <property type="match status" value="1"/>
</dbReference>
<comment type="catalytic activity">
    <reaction evidence="14 18">
        <text>ATP + H2O + phospholipidSide 1 = ADP + phosphate + phospholipidSide 2.</text>
        <dbReference type="EC" id="7.6.2.1"/>
    </reaction>
</comment>
<dbReference type="EMBL" id="MPUH01000362">
    <property type="protein sequence ID" value="OMJ81899.1"/>
    <property type="molecule type" value="Genomic_DNA"/>
</dbReference>
<dbReference type="Pfam" id="PF13246">
    <property type="entry name" value="Cation_ATPase"/>
    <property type="match status" value="1"/>
</dbReference>
<evidence type="ECO:0000256" key="11">
    <source>
        <dbReference type="ARBA" id="ARBA00022989"/>
    </source>
</evidence>
<feature type="binding site" evidence="16">
    <location>
        <position position="538"/>
    </location>
    <ligand>
        <name>ATP</name>
        <dbReference type="ChEBI" id="CHEBI:30616"/>
    </ligand>
</feature>
<dbReference type="InterPro" id="IPR023214">
    <property type="entry name" value="HAD_sf"/>
</dbReference>
<dbReference type="SFLD" id="SFLDG00002">
    <property type="entry name" value="C1.7:_P-type_atpase_like"/>
    <property type="match status" value="1"/>
</dbReference>
<keyword evidence="5 18" id="KW-0812">Transmembrane</keyword>
<feature type="binding site" evidence="16">
    <location>
        <position position="507"/>
    </location>
    <ligand>
        <name>ATP</name>
        <dbReference type="ChEBI" id="CHEBI:30616"/>
    </ligand>
</feature>
<dbReference type="PANTHER" id="PTHR24092">
    <property type="entry name" value="PROBABLE PHOSPHOLIPID-TRANSPORTING ATPASE"/>
    <property type="match status" value="1"/>
</dbReference>
<feature type="binding site" evidence="16">
    <location>
        <position position="618"/>
    </location>
    <ligand>
        <name>ATP</name>
        <dbReference type="ChEBI" id="CHEBI:30616"/>
    </ligand>
</feature>
<evidence type="ECO:0000256" key="12">
    <source>
        <dbReference type="ARBA" id="ARBA00023055"/>
    </source>
</evidence>
<feature type="binding site" evidence="16">
    <location>
        <position position="730"/>
    </location>
    <ligand>
        <name>ATP</name>
        <dbReference type="ChEBI" id="CHEBI:30616"/>
    </ligand>
</feature>
<dbReference type="InterPro" id="IPR032630">
    <property type="entry name" value="P_typ_ATPase_c"/>
</dbReference>
<dbReference type="Gene3D" id="3.40.50.1000">
    <property type="entry name" value="HAD superfamily/HAD-like"/>
    <property type="match status" value="1"/>
</dbReference>
<feature type="binding site" evidence="16">
    <location>
        <position position="441"/>
    </location>
    <ligand>
        <name>ATP</name>
        <dbReference type="ChEBI" id="CHEBI:30616"/>
    </ligand>
</feature>
<dbReference type="GO" id="GO:0140326">
    <property type="term" value="F:ATPase-coupled intramembrane lipid transporter activity"/>
    <property type="evidence" value="ECO:0007669"/>
    <property type="project" value="UniProtKB-EC"/>
</dbReference>
<reference evidence="22 23" key="1">
    <citation type="submission" date="2016-11" db="EMBL/GenBank/DDBJ databases">
        <title>The macronuclear genome of Stentor coeruleus: a giant cell with tiny introns.</title>
        <authorList>
            <person name="Slabodnick M."/>
            <person name="Ruby J.G."/>
            <person name="Reiff S.B."/>
            <person name="Swart E.C."/>
            <person name="Gosai S."/>
            <person name="Prabakaran S."/>
            <person name="Witkowska E."/>
            <person name="Larue G.E."/>
            <person name="Fisher S."/>
            <person name="Freeman R.M."/>
            <person name="Gunawardena J."/>
            <person name="Chu W."/>
            <person name="Stover N.A."/>
            <person name="Gregory B.D."/>
            <person name="Nowacki M."/>
            <person name="Derisi J."/>
            <person name="Roy S.W."/>
            <person name="Marshall W.F."/>
            <person name="Sood P."/>
        </authorList>
    </citation>
    <scope>NUCLEOTIDE SEQUENCE [LARGE SCALE GENOMIC DNA]</scope>
    <source>
        <strain evidence="22">WM001</strain>
    </source>
</reference>
<feature type="transmembrane region" description="Helical" evidence="18">
    <location>
        <begin position="298"/>
        <end position="318"/>
    </location>
</feature>
<keyword evidence="12" id="KW-0445">Lipid transport</keyword>
<evidence type="ECO:0000256" key="18">
    <source>
        <dbReference type="RuleBase" id="RU362033"/>
    </source>
</evidence>
<evidence type="ECO:0000256" key="10">
    <source>
        <dbReference type="ARBA" id="ARBA00022967"/>
    </source>
</evidence>
<evidence type="ECO:0000256" key="15">
    <source>
        <dbReference type="PIRSR" id="PIRSR606539-1"/>
    </source>
</evidence>
<dbReference type="InterPro" id="IPR006539">
    <property type="entry name" value="P-type_ATPase_IV"/>
</dbReference>
<accession>A0A1R2BYT0</accession>
<feature type="binding site" evidence="17">
    <location>
        <position position="358"/>
    </location>
    <ligand>
        <name>Mg(2+)</name>
        <dbReference type="ChEBI" id="CHEBI:18420"/>
    </ligand>
</feature>
<feature type="transmembrane region" description="Helical" evidence="18">
    <location>
        <begin position="921"/>
        <end position="941"/>
    </location>
</feature>
<comment type="similarity">
    <text evidence="3 18">Belongs to the cation transport ATPase (P-type) (TC 3.A.3) family. Type IV subfamily.</text>
</comment>
<feature type="binding site" evidence="16">
    <location>
        <position position="620"/>
    </location>
    <ligand>
        <name>ATP</name>
        <dbReference type="ChEBI" id="CHEBI:30616"/>
    </ligand>
</feature>
<feature type="transmembrane region" description="Helical" evidence="18">
    <location>
        <begin position="896"/>
        <end position="914"/>
    </location>
</feature>
<dbReference type="Pfam" id="PF00122">
    <property type="entry name" value="E1-E2_ATPase"/>
    <property type="match status" value="1"/>
</dbReference>
<evidence type="ECO:0000313" key="22">
    <source>
        <dbReference type="EMBL" id="OMJ81899.1"/>
    </source>
</evidence>
<dbReference type="InterPro" id="IPR018303">
    <property type="entry name" value="ATPase_P-typ_P_site"/>
</dbReference>
<dbReference type="GO" id="GO:0000287">
    <property type="term" value="F:magnesium ion binding"/>
    <property type="evidence" value="ECO:0007669"/>
    <property type="project" value="UniProtKB-UniRule"/>
</dbReference>
<evidence type="ECO:0000256" key="17">
    <source>
        <dbReference type="PIRSR" id="PIRSR606539-3"/>
    </source>
</evidence>
<evidence type="ECO:0000256" key="3">
    <source>
        <dbReference type="ARBA" id="ARBA00008109"/>
    </source>
</evidence>
<dbReference type="InterPro" id="IPR059000">
    <property type="entry name" value="ATPase_P-type_domA"/>
</dbReference>
<evidence type="ECO:0000256" key="16">
    <source>
        <dbReference type="PIRSR" id="PIRSR606539-2"/>
    </source>
</evidence>
<sequence length="991" mass="113165">MRTIYFDGRTMPSRFPDNSVKNTKYNPLTIVPMVIYNQFKYFFNFFYLLITIAQFYPPFQVGFLITYIAPLAFVLLITVVKEAYDDLVRWKRDNEVNSQIFTRITSTGRVSIPASKIKVGHMIEIKAGERIPADMILLTTSEESGTVFIRTDQLDGETDWKLRRAVAYTQELQLKWKNNIENLASCDAMIVGEEPDRNIYKFVGTFEMMNERGIISEGLGLDHTVWASTVLTKGTAIGLVLYTGPETRSVMNSNAARQKFGICDEELNYLSKLMFGVMVIIAFVLVLCTGFNSTSHILFFRHLLLLSSIIPISLRVNLDMAKIWYCSQLQRDKKIPNTIARNSGIPEELGRVEFLLTDKTGTLTRNEMTLKKIRLQNEDISDENASIKFGFLKTINSLETVMEQPRQENIKNMLKALAMCHNVTPVFTDEEKSFQASSPDEIAFVKYADLYGFELTHRTENSIWVELEKGIMEKYVILDIFPFSSATKRMGIIVQQPNARNITFFLKGAEDVMKDKVIQKHKLKALEDCEDLGRDGLRTLIFSQKSLTLQDYRIWKKKYEAACIQIEDRERKVRDAIEELECNMEVIGVTGVEDRLQKDVGKTIESLRSAGIIVWILTGDKVETAQCIAISTRLKTRNQDWFELINLKSEDIEEKLKELQRKNVSKTVLVIDGATLNYALKDHSKSFINTAIQAPAVVCCRVSPTQKTQIVECLKLYTDKRLCSIGDGGNDVGMIQAAHMGIGIEGKEGKQASLAADFSINEFCALNTLILWHGRNSYKRTAKLSNFVFHRGLIISVIQALFTCMFYFNAIPIYNGILMMGYATVYTNMPVFSIVLNRDANENTVMKFPLLYHSLQRRKAIRFTSFCMCILKSLYQGAIIIYLAIELFPENNFTNIVAITFTSLIITELLNVMTEVDKFHWAMGVSEVVTGIVYMVSMFYLKTYFDLNYVFSLEFIFRVAVITIASWLPLHLAKKFISYIDPADYEKVNPE</sequence>
<dbReference type="InterPro" id="IPR044492">
    <property type="entry name" value="P_typ_ATPase_HD_dom"/>
</dbReference>
<dbReference type="PANTHER" id="PTHR24092:SF5">
    <property type="entry name" value="PHOSPHOLIPID-TRANSPORTING ATPASE"/>
    <property type="match status" value="1"/>
</dbReference>
<evidence type="ECO:0000256" key="1">
    <source>
        <dbReference type="ARBA" id="ARBA00001946"/>
    </source>
</evidence>
<evidence type="ECO:0000256" key="13">
    <source>
        <dbReference type="ARBA" id="ARBA00023136"/>
    </source>
</evidence>
<gene>
    <name evidence="22" type="ORF">SteCoe_17538</name>
</gene>
<feature type="transmembrane region" description="Helical" evidence="18">
    <location>
        <begin position="63"/>
        <end position="84"/>
    </location>
</feature>
<keyword evidence="9 17" id="KW-0460">Magnesium</keyword>
<feature type="binding site" evidence="17">
    <location>
        <position position="731"/>
    </location>
    <ligand>
        <name>Mg(2+)</name>
        <dbReference type="ChEBI" id="CHEBI:18420"/>
    </ligand>
</feature>
<dbReference type="GO" id="GO:0005886">
    <property type="term" value="C:plasma membrane"/>
    <property type="evidence" value="ECO:0007669"/>
    <property type="project" value="TreeGrafter"/>
</dbReference>
<keyword evidence="7 16" id="KW-0547">Nucleotide-binding</keyword>
<dbReference type="GO" id="GO:0016887">
    <property type="term" value="F:ATP hydrolysis activity"/>
    <property type="evidence" value="ECO:0007669"/>
    <property type="project" value="InterPro"/>
</dbReference>
<dbReference type="InterPro" id="IPR023299">
    <property type="entry name" value="ATPase_P-typ_cyto_dom_N"/>
</dbReference>
<dbReference type="InterPro" id="IPR036412">
    <property type="entry name" value="HAD-like_sf"/>
</dbReference>
<evidence type="ECO:0000259" key="20">
    <source>
        <dbReference type="Pfam" id="PF16209"/>
    </source>
</evidence>
<feature type="transmembrane region" description="Helical" evidence="18">
    <location>
        <begin position="863"/>
        <end position="884"/>
    </location>
</feature>
<evidence type="ECO:0000256" key="6">
    <source>
        <dbReference type="ARBA" id="ARBA00022723"/>
    </source>
</evidence>
<feature type="active site" description="4-aspartylphosphate intermediate" evidence="15">
    <location>
        <position position="358"/>
    </location>
</feature>
<keyword evidence="4" id="KW-0813">Transport</keyword>
<feature type="binding site" evidence="16">
    <location>
        <position position="359"/>
    </location>
    <ligand>
        <name>ATP</name>
        <dbReference type="ChEBI" id="CHEBI:30616"/>
    </ligand>
</feature>
<dbReference type="NCBIfam" id="TIGR01652">
    <property type="entry name" value="ATPase-Plipid"/>
    <property type="match status" value="1"/>
</dbReference>
<dbReference type="GO" id="GO:0006890">
    <property type="term" value="P:retrograde vesicle-mediated transport, Golgi to endoplasmic reticulum"/>
    <property type="evidence" value="ECO:0007669"/>
    <property type="project" value="TreeGrafter"/>
</dbReference>
<comment type="subcellular location">
    <subcellularLocation>
        <location evidence="2">Endomembrane system</location>
        <topology evidence="2">Multi-pass membrane protein</topology>
    </subcellularLocation>
    <subcellularLocation>
        <location evidence="18">Membrane</location>
        <topology evidence="18">Multi-pass membrane protein</topology>
    </subcellularLocation>
</comment>
<feature type="domain" description="P-type ATPase C-terminal" evidence="21">
    <location>
        <begin position="754"/>
        <end position="974"/>
    </location>
</feature>
<feature type="binding site" evidence="16">
    <location>
        <position position="731"/>
    </location>
    <ligand>
        <name>ATP</name>
        <dbReference type="ChEBI" id="CHEBI:30616"/>
    </ligand>
</feature>
<feature type="transmembrane region" description="Helical" evidence="18">
    <location>
        <begin position="41"/>
        <end position="57"/>
    </location>
</feature>
<evidence type="ECO:0000256" key="5">
    <source>
        <dbReference type="ARBA" id="ARBA00022692"/>
    </source>
</evidence>
<dbReference type="Gene3D" id="3.40.1110.10">
    <property type="entry name" value="Calcium-transporting ATPase, cytoplasmic domain N"/>
    <property type="match status" value="1"/>
</dbReference>
<dbReference type="GO" id="GO:0005768">
    <property type="term" value="C:endosome"/>
    <property type="evidence" value="ECO:0007669"/>
    <property type="project" value="TreeGrafter"/>
</dbReference>
<dbReference type="SFLD" id="SFLDF00027">
    <property type="entry name" value="p-type_atpase"/>
    <property type="match status" value="1"/>
</dbReference>
<dbReference type="InterPro" id="IPR032631">
    <property type="entry name" value="P-type_ATPase_N"/>
</dbReference>
<dbReference type="InterPro" id="IPR008250">
    <property type="entry name" value="ATPase_P-typ_transduc_dom_A_sf"/>
</dbReference>
<evidence type="ECO:0000259" key="21">
    <source>
        <dbReference type="Pfam" id="PF16212"/>
    </source>
</evidence>
<dbReference type="InterPro" id="IPR023298">
    <property type="entry name" value="ATPase_P-typ_TM_dom_sf"/>
</dbReference>
<dbReference type="GO" id="GO:0006897">
    <property type="term" value="P:endocytosis"/>
    <property type="evidence" value="ECO:0007669"/>
    <property type="project" value="TreeGrafter"/>
</dbReference>
<protein>
    <recommendedName>
        <fullName evidence="18">Phospholipid-transporting ATPase</fullName>
        <ecNumber evidence="18">7.6.2.1</ecNumber>
    </recommendedName>
</protein>
<dbReference type="EC" id="7.6.2.1" evidence="18"/>
<keyword evidence="11 18" id="KW-1133">Transmembrane helix</keyword>